<dbReference type="PIRSF" id="PIRSF006603">
    <property type="entry name" value="DinF"/>
    <property type="match status" value="1"/>
</dbReference>
<dbReference type="InterPro" id="IPR002528">
    <property type="entry name" value="MATE_fam"/>
</dbReference>
<evidence type="ECO:0000256" key="3">
    <source>
        <dbReference type="ARBA" id="ARBA00022475"/>
    </source>
</evidence>
<dbReference type="InterPro" id="IPR052031">
    <property type="entry name" value="Membrane_Transporter-Flippase"/>
</dbReference>
<evidence type="ECO:0000256" key="5">
    <source>
        <dbReference type="ARBA" id="ARBA00022989"/>
    </source>
</evidence>
<evidence type="ECO:0000313" key="8">
    <source>
        <dbReference type="EMBL" id="HIV11546.1"/>
    </source>
</evidence>
<feature type="transmembrane region" description="Helical" evidence="7">
    <location>
        <begin position="192"/>
        <end position="212"/>
    </location>
</feature>
<feature type="transmembrane region" description="Helical" evidence="7">
    <location>
        <begin position="281"/>
        <end position="301"/>
    </location>
</feature>
<organism evidence="8 9">
    <name type="scientific">Candidatus Pullilachnospira stercoravium</name>
    <dbReference type="NCBI Taxonomy" id="2840913"/>
    <lineage>
        <taxon>Bacteria</taxon>
        <taxon>Bacillati</taxon>
        <taxon>Bacillota</taxon>
        <taxon>Clostridia</taxon>
        <taxon>Lachnospirales</taxon>
        <taxon>Lachnospiraceae</taxon>
        <taxon>Lachnospiraceae incertae sedis</taxon>
        <taxon>Candidatus Pullilachnospira</taxon>
    </lineage>
</organism>
<feature type="transmembrane region" description="Helical" evidence="7">
    <location>
        <begin position="165"/>
        <end position="186"/>
    </location>
</feature>
<accession>A0A9D1T4U7</accession>
<reference evidence="8" key="2">
    <citation type="journal article" date="2021" name="PeerJ">
        <title>Extensive microbial diversity within the chicken gut microbiome revealed by metagenomics and culture.</title>
        <authorList>
            <person name="Gilroy R."/>
            <person name="Ravi A."/>
            <person name="Getino M."/>
            <person name="Pursley I."/>
            <person name="Horton D.L."/>
            <person name="Alikhan N.F."/>
            <person name="Baker D."/>
            <person name="Gharbi K."/>
            <person name="Hall N."/>
            <person name="Watson M."/>
            <person name="Adriaenssens E.M."/>
            <person name="Foster-Nyarko E."/>
            <person name="Jarju S."/>
            <person name="Secka A."/>
            <person name="Antonio M."/>
            <person name="Oren A."/>
            <person name="Chaudhuri R.R."/>
            <person name="La Ragione R."/>
            <person name="Hildebrand F."/>
            <person name="Pallen M.J."/>
        </authorList>
    </citation>
    <scope>NUCLEOTIDE SEQUENCE</scope>
    <source>
        <strain evidence="8">ChiBcec2-4451</strain>
    </source>
</reference>
<keyword evidence="5 7" id="KW-1133">Transmembrane helix</keyword>
<dbReference type="InterPro" id="IPR048279">
    <property type="entry name" value="MdtK-like"/>
</dbReference>
<evidence type="ECO:0000256" key="6">
    <source>
        <dbReference type="ARBA" id="ARBA00023136"/>
    </source>
</evidence>
<feature type="transmembrane region" description="Helical" evidence="7">
    <location>
        <begin position="12"/>
        <end position="31"/>
    </location>
</feature>
<dbReference type="GO" id="GO:0005886">
    <property type="term" value="C:plasma membrane"/>
    <property type="evidence" value="ECO:0007669"/>
    <property type="project" value="UniProtKB-SubCell"/>
</dbReference>
<keyword evidence="3" id="KW-1003">Cell membrane</keyword>
<evidence type="ECO:0000256" key="7">
    <source>
        <dbReference type="SAM" id="Phobius"/>
    </source>
</evidence>
<feature type="transmembrane region" description="Helical" evidence="7">
    <location>
        <begin position="239"/>
        <end position="261"/>
    </location>
</feature>
<feature type="transmembrane region" description="Helical" evidence="7">
    <location>
        <begin position="395"/>
        <end position="414"/>
    </location>
</feature>
<protein>
    <submittedName>
        <fullName evidence="8">MATE family efflux transporter</fullName>
    </submittedName>
</protein>
<gene>
    <name evidence="8" type="ORF">IAA63_00210</name>
</gene>
<dbReference type="GO" id="GO:0015297">
    <property type="term" value="F:antiporter activity"/>
    <property type="evidence" value="ECO:0007669"/>
    <property type="project" value="InterPro"/>
</dbReference>
<feature type="transmembrane region" description="Helical" evidence="7">
    <location>
        <begin position="43"/>
        <end position="72"/>
    </location>
</feature>
<keyword evidence="4 7" id="KW-0812">Transmembrane</keyword>
<dbReference type="GO" id="GO:0042910">
    <property type="term" value="F:xenobiotic transmembrane transporter activity"/>
    <property type="evidence" value="ECO:0007669"/>
    <property type="project" value="InterPro"/>
</dbReference>
<dbReference type="CDD" id="cd13138">
    <property type="entry name" value="MATE_yoeA_like"/>
    <property type="match status" value="1"/>
</dbReference>
<keyword evidence="6 7" id="KW-0472">Membrane</keyword>
<feature type="transmembrane region" description="Helical" evidence="7">
    <location>
        <begin position="313"/>
        <end position="334"/>
    </location>
</feature>
<comment type="subcellular location">
    <subcellularLocation>
        <location evidence="1">Cell membrane</location>
        <topology evidence="1">Multi-pass membrane protein</topology>
    </subcellularLocation>
</comment>
<reference evidence="8" key="1">
    <citation type="submission" date="2020-10" db="EMBL/GenBank/DDBJ databases">
        <authorList>
            <person name="Gilroy R."/>
        </authorList>
    </citation>
    <scope>NUCLEOTIDE SEQUENCE</scope>
    <source>
        <strain evidence="8">ChiBcec2-4451</strain>
    </source>
</reference>
<proteinExistence type="predicted"/>
<feature type="transmembrane region" description="Helical" evidence="7">
    <location>
        <begin position="133"/>
        <end position="158"/>
    </location>
</feature>
<evidence type="ECO:0000256" key="1">
    <source>
        <dbReference type="ARBA" id="ARBA00004651"/>
    </source>
</evidence>
<dbReference type="Proteomes" id="UP000886723">
    <property type="component" value="Unassembled WGS sequence"/>
</dbReference>
<dbReference type="EMBL" id="DVON01000005">
    <property type="protein sequence ID" value="HIV11546.1"/>
    <property type="molecule type" value="Genomic_DNA"/>
</dbReference>
<feature type="transmembrane region" description="Helical" evidence="7">
    <location>
        <begin position="420"/>
        <end position="437"/>
    </location>
</feature>
<sequence length="483" mass="51947">MTRNMTAGNPAKLILIFTFPLLIGNIFQQFYSMADTLIVGRTIGVNALAAVGCTGSISFLILGFVSGLTSGFSIVTAQRFGADDEKGVKKSFAAGILLSFAIALVLTVVSVIFTRPMLEMLQTPPEILDDAEAYLRIIFIGIPASVLFNLLSSVLRALGNSKMPLYFLIAACCINIVLDFVFILAFHMGVAGAGWATILSQLLSGLFCLWYIKKKVPQLWLCGDDFHLQRDNAAVHLRLALPMAFQMSIIAIGSLILQYVLNGLGSVSVAAYTAAQKIDSIATMPMNSFGATMATYAAQNYGAGKPDRIRRGVFQCILMSVGFALVMGMVNVLWGSRLAAIFVGSGETQVLALAEDYLVINGALYFVLALLFIYRFTLQGLGRGVVPTVAGIMELIMRGVGAPLLTGIWGFSGACASNPLAWIGACIPLAAAYYLTIRKIAPKKSAENPEADTQESENRRLSAALAGRFGKRFQLPGRARQMR</sequence>
<feature type="transmembrane region" description="Helical" evidence="7">
    <location>
        <begin position="354"/>
        <end position="374"/>
    </location>
</feature>
<feature type="transmembrane region" description="Helical" evidence="7">
    <location>
        <begin position="92"/>
        <end position="113"/>
    </location>
</feature>
<dbReference type="PANTHER" id="PTHR43549:SF3">
    <property type="entry name" value="MULTIDRUG RESISTANCE PROTEIN YPNP-RELATED"/>
    <property type="match status" value="1"/>
</dbReference>
<evidence type="ECO:0000256" key="4">
    <source>
        <dbReference type="ARBA" id="ARBA00022692"/>
    </source>
</evidence>
<keyword evidence="2" id="KW-0813">Transport</keyword>
<dbReference type="AlphaFoldDB" id="A0A9D1T4U7"/>
<comment type="caution">
    <text evidence="8">The sequence shown here is derived from an EMBL/GenBank/DDBJ whole genome shotgun (WGS) entry which is preliminary data.</text>
</comment>
<dbReference type="NCBIfam" id="TIGR00797">
    <property type="entry name" value="matE"/>
    <property type="match status" value="1"/>
</dbReference>
<name>A0A9D1T4U7_9FIRM</name>
<dbReference type="Pfam" id="PF01554">
    <property type="entry name" value="MatE"/>
    <property type="match status" value="2"/>
</dbReference>
<evidence type="ECO:0000313" key="9">
    <source>
        <dbReference type="Proteomes" id="UP000886723"/>
    </source>
</evidence>
<dbReference type="PANTHER" id="PTHR43549">
    <property type="entry name" value="MULTIDRUG RESISTANCE PROTEIN YPNP-RELATED"/>
    <property type="match status" value="1"/>
</dbReference>
<evidence type="ECO:0000256" key="2">
    <source>
        <dbReference type="ARBA" id="ARBA00022448"/>
    </source>
</evidence>